<dbReference type="PANTHER" id="PTHR43252">
    <property type="entry name" value="TRANSCRIPTIONAL REGULATOR YQJI"/>
    <property type="match status" value="1"/>
</dbReference>
<dbReference type="InterPro" id="IPR005149">
    <property type="entry name" value="Tscrpt_reg_PadR_N"/>
</dbReference>
<keyword evidence="5" id="KW-1185">Reference proteome</keyword>
<feature type="compositionally biased region" description="Basic and acidic residues" evidence="1">
    <location>
        <begin position="329"/>
        <end position="341"/>
    </location>
</feature>
<proteinExistence type="predicted"/>
<feature type="region of interest" description="Disordered" evidence="1">
    <location>
        <begin position="252"/>
        <end position="341"/>
    </location>
</feature>
<organism evidence="4 6">
    <name type="scientific">Streptomyces alfalfae</name>
    <dbReference type="NCBI Taxonomy" id="1642299"/>
    <lineage>
        <taxon>Bacteria</taxon>
        <taxon>Bacillati</taxon>
        <taxon>Actinomycetota</taxon>
        <taxon>Actinomycetes</taxon>
        <taxon>Kitasatosporales</taxon>
        <taxon>Streptomycetaceae</taxon>
        <taxon>Streptomyces</taxon>
    </lineage>
</organism>
<feature type="compositionally biased region" description="Basic and acidic residues" evidence="1">
    <location>
        <begin position="269"/>
        <end position="285"/>
    </location>
</feature>
<dbReference type="EMBL" id="CP065959">
    <property type="protein sequence ID" value="QQC91344.1"/>
    <property type="molecule type" value="Genomic_DNA"/>
</dbReference>
<evidence type="ECO:0000313" key="4">
    <source>
        <dbReference type="EMBL" id="QQC91344.1"/>
    </source>
</evidence>
<dbReference type="KEGG" id="ssia:A7J05_12325"/>
<evidence type="ECO:0000313" key="3">
    <source>
        <dbReference type="EMBL" id="APY86397.1"/>
    </source>
</evidence>
<dbReference type="PANTHER" id="PTHR43252:SF7">
    <property type="entry name" value="TRANSCRIPTIONAL REGULATOR YQJI"/>
    <property type="match status" value="1"/>
</dbReference>
<name>A0A1P8TFK8_9ACTN</name>
<evidence type="ECO:0000313" key="5">
    <source>
        <dbReference type="Proteomes" id="UP000187191"/>
    </source>
</evidence>
<dbReference type="Proteomes" id="UP000596130">
    <property type="component" value="Chromosome"/>
</dbReference>
<dbReference type="Pfam" id="PF03551">
    <property type="entry name" value="PadR"/>
    <property type="match status" value="1"/>
</dbReference>
<protein>
    <submittedName>
        <fullName evidence="4">Helix-turn-helix transcriptional regulator</fullName>
    </submittedName>
    <submittedName>
        <fullName evidence="3">PadR family transcriptional regulator</fullName>
    </submittedName>
</protein>
<dbReference type="SUPFAM" id="SSF46785">
    <property type="entry name" value="Winged helix' DNA-binding domain"/>
    <property type="match status" value="1"/>
</dbReference>
<evidence type="ECO:0000259" key="2">
    <source>
        <dbReference type="Pfam" id="PF03551"/>
    </source>
</evidence>
<evidence type="ECO:0000313" key="6">
    <source>
        <dbReference type="Proteomes" id="UP000596130"/>
    </source>
</evidence>
<dbReference type="InterPro" id="IPR011991">
    <property type="entry name" value="ArsR-like_HTH"/>
</dbReference>
<gene>
    <name evidence="3" type="ORF">A7J05_12325</name>
    <name evidence="4" type="ORF">I8755_25265</name>
</gene>
<dbReference type="AlphaFoldDB" id="A0A1P8TFK8"/>
<reference evidence="4 6" key="2">
    <citation type="submission" date="2020-12" db="EMBL/GenBank/DDBJ databases">
        <title>Identification and biosynthesis of polyene macrolides produced by Streptomyces alfalfae Men-myco-93-63.</title>
        <authorList>
            <person name="Liu D."/>
            <person name="Li Y."/>
            <person name="Liu L."/>
            <person name="Han X."/>
            <person name="Shen F."/>
        </authorList>
    </citation>
    <scope>NUCLEOTIDE SEQUENCE [LARGE SCALE GENOMIC DNA]</scope>
    <source>
        <strain evidence="4 6">Men-myco-93-63</strain>
    </source>
</reference>
<dbReference type="InterPro" id="IPR036388">
    <property type="entry name" value="WH-like_DNA-bd_sf"/>
</dbReference>
<evidence type="ECO:0000256" key="1">
    <source>
        <dbReference type="SAM" id="MobiDB-lite"/>
    </source>
</evidence>
<feature type="compositionally biased region" description="Basic and acidic residues" evidence="1">
    <location>
        <begin position="160"/>
        <end position="203"/>
    </location>
</feature>
<dbReference type="RefSeq" id="WP_076684556.1">
    <property type="nucleotide sequence ID" value="NZ_CP015588.1"/>
</dbReference>
<dbReference type="OrthoDB" id="9814826at2"/>
<reference evidence="3 5" key="1">
    <citation type="submission" date="2016-05" db="EMBL/GenBank/DDBJ databases">
        <authorList>
            <person name="Gu J."/>
        </authorList>
    </citation>
    <scope>NUCLEOTIDE SEQUENCE [LARGE SCALE GENOMIC DNA]</scope>
    <source>
        <strain evidence="3 5">ACCC40021</strain>
    </source>
</reference>
<accession>A0A1P8TFK8</accession>
<feature type="domain" description="Transcription regulator PadR N-terminal" evidence="2">
    <location>
        <begin position="14"/>
        <end position="82"/>
    </location>
</feature>
<feature type="region of interest" description="Disordered" evidence="1">
    <location>
        <begin position="160"/>
        <end position="206"/>
    </location>
</feature>
<dbReference type="Gene3D" id="1.10.10.10">
    <property type="entry name" value="Winged helix-like DNA-binding domain superfamily/Winged helix DNA-binding domain"/>
    <property type="match status" value="1"/>
</dbReference>
<dbReference type="InterPro" id="IPR036390">
    <property type="entry name" value="WH_DNA-bd_sf"/>
</dbReference>
<sequence length="390" mass="42972">MPPVFAHGRLRLYLLKLLDEAPRHGYEVIRLLEERFHGLYAPSAGTVYPRLAKLEAEGLVRHTTEGGRKVYAITDAGRAELAARSGELADLELEIRESVAELAAEIRDGVQGVAGDLRREMRAAAKEARGASGAAAGAFPDASDFLDAAWGDKDGWQQAKEEFKRAKQEWKEQARRAKDESRRARDEAQRARREAKEAQDRARTLAQEEVQRIARRIREQVEGHYPREEWPTGVEEGLTKLAKEFGQFGMDLGKEFGVWPGSRTSGSRSEPKDADATRDPAEPKDTASAAPTDAGPEAEAGPTPDAGREAEAAFSTAPDDVPVGYLPDWAKEDPTGDPARDLDRLLDRFRDDIRDAARDHGVTSDQFRDARRHLSTAAAHIGAALRTPKP</sequence>
<dbReference type="CDD" id="cd00090">
    <property type="entry name" value="HTH_ARSR"/>
    <property type="match status" value="1"/>
</dbReference>
<dbReference type="Proteomes" id="UP000187191">
    <property type="component" value="Chromosome"/>
</dbReference>
<dbReference type="EMBL" id="CP015588">
    <property type="protein sequence ID" value="APY86397.1"/>
    <property type="molecule type" value="Genomic_DNA"/>
</dbReference>